<keyword evidence="2" id="KW-1003">Cell membrane</keyword>
<evidence type="ECO:0000256" key="2">
    <source>
        <dbReference type="ARBA" id="ARBA00022475"/>
    </source>
</evidence>
<dbReference type="SUPFAM" id="SSF53649">
    <property type="entry name" value="Alkaline phosphatase-like"/>
    <property type="match status" value="1"/>
</dbReference>
<dbReference type="PANTHER" id="PTHR30443">
    <property type="entry name" value="INNER MEMBRANE PROTEIN"/>
    <property type="match status" value="1"/>
</dbReference>
<keyword evidence="4 11" id="KW-0808">Transferase</keyword>
<keyword evidence="6 8" id="KW-1133">Transmembrane helix</keyword>
<feature type="transmembrane region" description="Helical" evidence="8">
    <location>
        <begin position="89"/>
        <end position="107"/>
    </location>
</feature>
<evidence type="ECO:0000313" key="12">
    <source>
        <dbReference type="Proteomes" id="UP001568358"/>
    </source>
</evidence>
<evidence type="ECO:0000259" key="10">
    <source>
        <dbReference type="Pfam" id="PF08019"/>
    </source>
</evidence>
<dbReference type="GO" id="GO:0016740">
    <property type="term" value="F:transferase activity"/>
    <property type="evidence" value="ECO:0007669"/>
    <property type="project" value="UniProtKB-KW"/>
</dbReference>
<dbReference type="RefSeq" id="WP_371150918.1">
    <property type="nucleotide sequence ID" value="NZ_JBFSOO010000011.1"/>
</dbReference>
<feature type="transmembrane region" description="Helical" evidence="8">
    <location>
        <begin position="12"/>
        <end position="32"/>
    </location>
</feature>
<dbReference type="EC" id="2.7.-.-" evidence="11"/>
<evidence type="ECO:0000256" key="7">
    <source>
        <dbReference type="ARBA" id="ARBA00023136"/>
    </source>
</evidence>
<keyword evidence="3" id="KW-0997">Cell inner membrane</keyword>
<accession>A0ABV4JYD2</accession>
<gene>
    <name evidence="11" type="ORF">AB2Z07_13445</name>
</gene>
<keyword evidence="12" id="KW-1185">Reference proteome</keyword>
<reference evidence="11 12" key="1">
    <citation type="submission" date="2024-07" db="EMBL/GenBank/DDBJ databases">
        <title>Active virus-host system and metabolic interactions in a Lokiarchaeon culture.</title>
        <authorList>
            <person name="Ponce Toledo R.I."/>
            <person name="Rodrigues Oliveira T."/>
            <person name="Schleper C."/>
        </authorList>
    </citation>
    <scope>NUCLEOTIDE SEQUENCE [LARGE SCALE GENOMIC DNA]</scope>
    <source>
        <strain evidence="11 12">B35</strain>
    </source>
</reference>
<dbReference type="Proteomes" id="UP001568358">
    <property type="component" value="Unassembled WGS sequence"/>
</dbReference>
<evidence type="ECO:0000313" key="11">
    <source>
        <dbReference type="EMBL" id="MEZ6854518.1"/>
    </source>
</evidence>
<evidence type="ECO:0000259" key="9">
    <source>
        <dbReference type="Pfam" id="PF00884"/>
    </source>
</evidence>
<organism evidence="11 12">
    <name type="scientific">Halodesulfovibrio aestuarii</name>
    <dbReference type="NCBI Taxonomy" id="126333"/>
    <lineage>
        <taxon>Bacteria</taxon>
        <taxon>Pseudomonadati</taxon>
        <taxon>Thermodesulfobacteriota</taxon>
        <taxon>Desulfovibrionia</taxon>
        <taxon>Desulfovibrionales</taxon>
        <taxon>Desulfovibrionaceae</taxon>
        <taxon>Halodesulfovibrio</taxon>
    </lineage>
</organism>
<evidence type="ECO:0000256" key="8">
    <source>
        <dbReference type="SAM" id="Phobius"/>
    </source>
</evidence>
<evidence type="ECO:0000256" key="6">
    <source>
        <dbReference type="ARBA" id="ARBA00022989"/>
    </source>
</evidence>
<comment type="caution">
    <text evidence="11">The sequence shown here is derived from an EMBL/GenBank/DDBJ whole genome shotgun (WGS) entry which is preliminary data.</text>
</comment>
<protein>
    <submittedName>
        <fullName evidence="11">Phosphoethanolamine transferase</fullName>
        <ecNumber evidence="11">2.7.-.-</ecNumber>
    </submittedName>
</protein>
<dbReference type="Gene3D" id="3.40.720.10">
    <property type="entry name" value="Alkaline Phosphatase, subunit A"/>
    <property type="match status" value="1"/>
</dbReference>
<evidence type="ECO:0000256" key="5">
    <source>
        <dbReference type="ARBA" id="ARBA00022692"/>
    </source>
</evidence>
<dbReference type="CDD" id="cd16017">
    <property type="entry name" value="LptA"/>
    <property type="match status" value="1"/>
</dbReference>
<dbReference type="InterPro" id="IPR017850">
    <property type="entry name" value="Alkaline_phosphatase_core_sf"/>
</dbReference>
<feature type="domain" description="Phosphoethanolamine transferase N-terminal" evidence="10">
    <location>
        <begin position="8"/>
        <end position="108"/>
    </location>
</feature>
<evidence type="ECO:0000256" key="1">
    <source>
        <dbReference type="ARBA" id="ARBA00004429"/>
    </source>
</evidence>
<dbReference type="PANTHER" id="PTHR30443:SF2">
    <property type="entry name" value="PHOSPHOETHANOLAMINE TRANSFERASE EPTC"/>
    <property type="match status" value="1"/>
</dbReference>
<dbReference type="InterPro" id="IPR040423">
    <property type="entry name" value="PEA_transferase"/>
</dbReference>
<feature type="transmembrane region" description="Helical" evidence="8">
    <location>
        <begin position="52"/>
        <end position="77"/>
    </location>
</feature>
<keyword evidence="5 8" id="KW-0812">Transmembrane</keyword>
<dbReference type="InterPro" id="IPR012549">
    <property type="entry name" value="EptA-like_N"/>
</dbReference>
<dbReference type="InterPro" id="IPR058130">
    <property type="entry name" value="PEA_transf_C"/>
</dbReference>
<dbReference type="Pfam" id="PF00884">
    <property type="entry name" value="Sulfatase"/>
    <property type="match status" value="1"/>
</dbReference>
<keyword evidence="7 8" id="KW-0472">Membrane</keyword>
<dbReference type="InterPro" id="IPR000917">
    <property type="entry name" value="Sulfatase_N"/>
</dbReference>
<evidence type="ECO:0000256" key="4">
    <source>
        <dbReference type="ARBA" id="ARBA00022679"/>
    </source>
</evidence>
<name>A0ABV4JYD2_9BACT</name>
<dbReference type="Pfam" id="PF08019">
    <property type="entry name" value="EptA_B_N"/>
    <property type="match status" value="1"/>
</dbReference>
<sequence length="471" mass="52989">MYAVSQIRTFASIFVPPIFFISALASYFHAVYRIKIDKELLLLLLETNSGEASEFITSKVLLFGIIAILFALGIGYLLKKSTGKLHKKLLIIVLLFAVPATIFLGKFKKTPVVQQIRPAVATKYVFPYCVFNGLGQVTGQYIKNLFHDDIIDSSKLDSVALKQEYPLEVITIVGESARADRFQINGYYRETTPLLNKEKNLVNFGAITSFSAYTRLSVPAMITPATLANPETTMTSYLGLFKKHGFKTTWLSANDRLDSHDTPTTNAIGDIDQKIFRNKFCRVSYNKFYDEMLIAPLKNVLESYSGNQAIAIHTRGSHARYNARYTNKFAKFTPDNYGEDMNLVKVNNAYDNTILATDAFIESIIDLVRDKNAVIIYSSDHGESLGEDGRFAHGNPDIIEQRRVPFFVWYSDTYKKLHPSIVDALKKQQGTELSHDVFFPWVVNLGGILLLNSSQPVLLQPDSLQAQQTPQ</sequence>
<proteinExistence type="predicted"/>
<dbReference type="EMBL" id="JBFSOO010000011">
    <property type="protein sequence ID" value="MEZ6854518.1"/>
    <property type="molecule type" value="Genomic_DNA"/>
</dbReference>
<evidence type="ECO:0000256" key="3">
    <source>
        <dbReference type="ARBA" id="ARBA00022519"/>
    </source>
</evidence>
<comment type="subcellular location">
    <subcellularLocation>
        <location evidence="1">Cell inner membrane</location>
        <topology evidence="1">Multi-pass membrane protein</topology>
    </subcellularLocation>
</comment>
<feature type="domain" description="Sulfatase N-terminal" evidence="9">
    <location>
        <begin position="169"/>
        <end position="447"/>
    </location>
</feature>